<sequence length="110" mass="12236">SGIAYNPVEENFQLAEGIDIITLEGDALGILGMIVHLENSGVFIFTSDGIKTKENYGPPPRLPGAIYDSLGFLRSVAKIKRLEQQYHAKIVFGHDGEHLKQFKLSPEFYD</sequence>
<feature type="non-terminal residue" evidence="1">
    <location>
        <position position="1"/>
    </location>
</feature>
<proteinExistence type="predicted"/>
<protein>
    <recommendedName>
        <fullName evidence="2">Metallo-beta-lactamase domain-containing protein</fullName>
    </recommendedName>
</protein>
<dbReference type="InterPro" id="IPR036866">
    <property type="entry name" value="RibonucZ/Hydroxyglut_hydro"/>
</dbReference>
<evidence type="ECO:0000313" key="1">
    <source>
        <dbReference type="EMBL" id="GAH97661.1"/>
    </source>
</evidence>
<dbReference type="EMBL" id="BARU01045905">
    <property type="protein sequence ID" value="GAH97661.1"/>
    <property type="molecule type" value="Genomic_DNA"/>
</dbReference>
<dbReference type="AlphaFoldDB" id="X1JSE6"/>
<accession>X1JSE6</accession>
<evidence type="ECO:0008006" key="2">
    <source>
        <dbReference type="Google" id="ProtNLM"/>
    </source>
</evidence>
<name>X1JSE6_9ZZZZ</name>
<reference evidence="1" key="1">
    <citation type="journal article" date="2014" name="Front. Microbiol.">
        <title>High frequency of phylogenetically diverse reductive dehalogenase-homologous genes in deep subseafloor sedimentary metagenomes.</title>
        <authorList>
            <person name="Kawai M."/>
            <person name="Futagami T."/>
            <person name="Toyoda A."/>
            <person name="Takaki Y."/>
            <person name="Nishi S."/>
            <person name="Hori S."/>
            <person name="Arai W."/>
            <person name="Tsubouchi T."/>
            <person name="Morono Y."/>
            <person name="Uchiyama I."/>
            <person name="Ito T."/>
            <person name="Fujiyama A."/>
            <person name="Inagaki F."/>
            <person name="Takami H."/>
        </authorList>
    </citation>
    <scope>NUCLEOTIDE SEQUENCE</scope>
    <source>
        <strain evidence="1">Expedition CK06-06</strain>
    </source>
</reference>
<dbReference type="Gene3D" id="3.60.15.10">
    <property type="entry name" value="Ribonuclease Z/Hydroxyacylglutathione hydrolase-like"/>
    <property type="match status" value="1"/>
</dbReference>
<organism evidence="1">
    <name type="scientific">marine sediment metagenome</name>
    <dbReference type="NCBI Taxonomy" id="412755"/>
    <lineage>
        <taxon>unclassified sequences</taxon>
        <taxon>metagenomes</taxon>
        <taxon>ecological metagenomes</taxon>
    </lineage>
</organism>
<gene>
    <name evidence="1" type="ORF">S03H2_69467</name>
</gene>
<comment type="caution">
    <text evidence="1">The sequence shown here is derived from an EMBL/GenBank/DDBJ whole genome shotgun (WGS) entry which is preliminary data.</text>
</comment>